<evidence type="ECO:0000313" key="3">
    <source>
        <dbReference type="Proteomes" id="UP000198824"/>
    </source>
</evidence>
<organism evidence="2 3">
    <name type="scientific">Sphingomonas jatrophae</name>
    <dbReference type="NCBI Taxonomy" id="1166337"/>
    <lineage>
        <taxon>Bacteria</taxon>
        <taxon>Pseudomonadati</taxon>
        <taxon>Pseudomonadota</taxon>
        <taxon>Alphaproteobacteria</taxon>
        <taxon>Sphingomonadales</taxon>
        <taxon>Sphingomonadaceae</taxon>
        <taxon>Sphingomonas</taxon>
    </lineage>
</organism>
<feature type="region of interest" description="Disordered" evidence="1">
    <location>
        <begin position="86"/>
        <end position="107"/>
    </location>
</feature>
<feature type="region of interest" description="Disordered" evidence="1">
    <location>
        <begin position="173"/>
        <end position="214"/>
    </location>
</feature>
<dbReference type="AlphaFoldDB" id="A0A1I6M5P1"/>
<dbReference type="EMBL" id="FOZG01000003">
    <property type="protein sequence ID" value="SFS11035.1"/>
    <property type="molecule type" value="Genomic_DNA"/>
</dbReference>
<evidence type="ECO:0000313" key="2">
    <source>
        <dbReference type="EMBL" id="SFS11035.1"/>
    </source>
</evidence>
<feature type="compositionally biased region" description="Pro residues" evidence="1">
    <location>
        <begin position="96"/>
        <end position="107"/>
    </location>
</feature>
<proteinExistence type="predicted"/>
<keyword evidence="3" id="KW-1185">Reference proteome</keyword>
<name>A0A1I6M5P1_9SPHN</name>
<sequence>MRKTSRRQGLAMVLRLDNRPVILVGEGAEAEAIRRMLEREGARIVAEGSKSVLGIVVGDDAGAISRLKVRGVLVHAIDRPDLSDFSLPGREAAPAPEAPAVPAPVPTPAPVPPAAPVAAAPAPPVDEPGAIVLLDGPRGRGEALRRLPGAVGAAILRSAPPVISAVTALARPLRPTPRDRVALDAALARGGPLDETTAPRPDGENAAPPSPSDS</sequence>
<protein>
    <submittedName>
        <fullName evidence="2">Uncharacterized protein</fullName>
    </submittedName>
</protein>
<dbReference type="OrthoDB" id="9815856at2"/>
<reference evidence="2 3" key="1">
    <citation type="submission" date="2016-10" db="EMBL/GenBank/DDBJ databases">
        <authorList>
            <person name="de Groot N.N."/>
        </authorList>
    </citation>
    <scope>NUCLEOTIDE SEQUENCE [LARGE SCALE GENOMIC DNA]</scope>
    <source>
        <strain evidence="2 3">S5-249</strain>
    </source>
</reference>
<accession>A0A1I6M5P1</accession>
<dbReference type="RefSeq" id="WP_131819290.1">
    <property type="nucleotide sequence ID" value="NZ_FOZG01000003.1"/>
</dbReference>
<dbReference type="STRING" id="1166337.SAMN05192580_3512"/>
<evidence type="ECO:0000256" key="1">
    <source>
        <dbReference type="SAM" id="MobiDB-lite"/>
    </source>
</evidence>
<gene>
    <name evidence="2" type="ORF">SAMN05192580_3512</name>
</gene>
<dbReference type="Proteomes" id="UP000198824">
    <property type="component" value="Unassembled WGS sequence"/>
</dbReference>